<feature type="transmembrane region" description="Helical" evidence="6">
    <location>
        <begin position="117"/>
        <end position="140"/>
    </location>
</feature>
<dbReference type="PANTHER" id="PTHR10556">
    <property type="entry name" value="3-OXO-5-ALPHA-STEROID 4-DEHYDROGENASE"/>
    <property type="match status" value="1"/>
</dbReference>
<organism evidence="8 9">
    <name type="scientific">Sarocladium strictum</name>
    <name type="common">Black bundle disease fungus</name>
    <name type="synonym">Acremonium strictum</name>
    <dbReference type="NCBI Taxonomy" id="5046"/>
    <lineage>
        <taxon>Eukaryota</taxon>
        <taxon>Fungi</taxon>
        <taxon>Dikarya</taxon>
        <taxon>Ascomycota</taxon>
        <taxon>Pezizomycotina</taxon>
        <taxon>Sordariomycetes</taxon>
        <taxon>Hypocreomycetidae</taxon>
        <taxon>Hypocreales</taxon>
        <taxon>Sarocladiaceae</taxon>
        <taxon>Sarocladium</taxon>
    </lineage>
</organism>
<dbReference type="GO" id="GO:0008202">
    <property type="term" value="P:steroid metabolic process"/>
    <property type="evidence" value="ECO:0007669"/>
    <property type="project" value="InterPro"/>
</dbReference>
<name>A0AA39GIS8_SARSR</name>
<evidence type="ECO:0000256" key="6">
    <source>
        <dbReference type="SAM" id="Phobius"/>
    </source>
</evidence>
<proteinExistence type="inferred from homology"/>
<dbReference type="EMBL" id="JAPDFR010000003">
    <property type="protein sequence ID" value="KAK0388150.1"/>
    <property type="molecule type" value="Genomic_DNA"/>
</dbReference>
<protein>
    <recommendedName>
        <fullName evidence="7">3-oxo-5-alpha-steroid 4-dehydrogenase C-terminal domain-containing protein</fullName>
    </recommendedName>
</protein>
<dbReference type="PIRSF" id="PIRSF015596">
    <property type="entry name" value="5_alpha-SR2"/>
    <property type="match status" value="1"/>
</dbReference>
<reference evidence="8" key="1">
    <citation type="submission" date="2022-10" db="EMBL/GenBank/DDBJ databases">
        <title>Determination and structural analysis of whole genome sequence of Sarocladium strictum F4-1.</title>
        <authorList>
            <person name="Hu L."/>
            <person name="Jiang Y."/>
        </authorList>
    </citation>
    <scope>NUCLEOTIDE SEQUENCE</scope>
    <source>
        <strain evidence="8">F4-1</strain>
    </source>
</reference>
<feature type="transmembrane region" description="Helical" evidence="6">
    <location>
        <begin position="20"/>
        <end position="40"/>
    </location>
</feature>
<evidence type="ECO:0000256" key="4">
    <source>
        <dbReference type="ARBA" id="ARBA00022989"/>
    </source>
</evidence>
<keyword evidence="3 6" id="KW-0812">Transmembrane</keyword>
<comment type="subcellular location">
    <subcellularLocation>
        <location evidence="1">Membrane</location>
        <topology evidence="1">Multi-pass membrane protein</topology>
    </subcellularLocation>
</comment>
<comment type="similarity">
    <text evidence="2">Belongs to the steroid 5-alpha reductase family.</text>
</comment>
<feature type="transmembrane region" description="Helical" evidence="6">
    <location>
        <begin position="52"/>
        <end position="72"/>
    </location>
</feature>
<dbReference type="InterPro" id="IPR039357">
    <property type="entry name" value="SRD5A/TECR"/>
</dbReference>
<feature type="transmembrane region" description="Helical" evidence="6">
    <location>
        <begin position="160"/>
        <end position="177"/>
    </location>
</feature>
<evidence type="ECO:0000313" key="9">
    <source>
        <dbReference type="Proteomes" id="UP001175261"/>
    </source>
</evidence>
<accession>A0AA39GIS8</accession>
<dbReference type="InterPro" id="IPR001104">
    <property type="entry name" value="3-oxo-5_a-steroid_4-DH_C"/>
</dbReference>
<comment type="caution">
    <text evidence="8">The sequence shown here is derived from an EMBL/GenBank/DDBJ whole genome shotgun (WGS) entry which is preliminary data.</text>
</comment>
<evidence type="ECO:0000259" key="7">
    <source>
        <dbReference type="Pfam" id="PF02544"/>
    </source>
</evidence>
<feature type="domain" description="3-oxo-5-alpha-steroid 4-dehydrogenase C-terminal" evidence="7">
    <location>
        <begin position="117"/>
        <end position="291"/>
    </location>
</feature>
<evidence type="ECO:0000256" key="1">
    <source>
        <dbReference type="ARBA" id="ARBA00004141"/>
    </source>
</evidence>
<sequence length="291" mass="33805">MVLVEGWMPPTRENYEKILFIWKLLYPAIGSAQFIIKWYGMGKTSKPSRFNLPGRLGWFLMEVPGFATLLYIMKTLPKMHGIDDLPWQNRVLAGLFVIHYSYRAVIFPFIQPSMAPIHILVSSMAIGFQLFNGTCIGSYLAAYGPVTEAAWAAQSPLPQFVGGIALFYVGLASNYFHDEELRDIRRRENHRQERLKAQSQNVNGSREVERHYQIPRAGLFKYMLFPHYFCEWVEWFGYWMAAGWVCVPARTFLVNEIFTMLPRAINGKRWYIEKFGEEKVGKKWAVIPGIW</sequence>
<evidence type="ECO:0000256" key="3">
    <source>
        <dbReference type="ARBA" id="ARBA00022692"/>
    </source>
</evidence>
<gene>
    <name evidence="8" type="ORF">NLU13_4395</name>
</gene>
<evidence type="ECO:0000313" key="8">
    <source>
        <dbReference type="EMBL" id="KAK0388150.1"/>
    </source>
</evidence>
<evidence type="ECO:0000256" key="5">
    <source>
        <dbReference type="ARBA" id="ARBA00023136"/>
    </source>
</evidence>
<dbReference type="PANTHER" id="PTHR10556:SF43">
    <property type="entry name" value="STEROID 5-ALPHA-REDUCTASE DET2"/>
    <property type="match status" value="1"/>
</dbReference>
<keyword evidence="5 6" id="KW-0472">Membrane</keyword>
<dbReference type="GO" id="GO:0003865">
    <property type="term" value="F:3-oxo-5-alpha-steroid 4-dehydrogenase activity"/>
    <property type="evidence" value="ECO:0007669"/>
    <property type="project" value="InterPro"/>
</dbReference>
<keyword evidence="4 6" id="KW-1133">Transmembrane helix</keyword>
<evidence type="ECO:0000256" key="2">
    <source>
        <dbReference type="ARBA" id="ARBA00007742"/>
    </source>
</evidence>
<dbReference type="GO" id="GO:0016020">
    <property type="term" value="C:membrane"/>
    <property type="evidence" value="ECO:0007669"/>
    <property type="project" value="UniProtKB-SubCell"/>
</dbReference>
<dbReference type="PROSITE" id="PS50244">
    <property type="entry name" value="S5A_REDUCTASE"/>
    <property type="match status" value="1"/>
</dbReference>
<dbReference type="InterPro" id="IPR016636">
    <property type="entry name" value="3-oxo-5-alpha-steroid_4-DH"/>
</dbReference>
<dbReference type="AlphaFoldDB" id="A0AA39GIS8"/>
<dbReference type="Proteomes" id="UP001175261">
    <property type="component" value="Unassembled WGS sequence"/>
</dbReference>
<dbReference type="Pfam" id="PF02544">
    <property type="entry name" value="Steroid_dh"/>
    <property type="match status" value="1"/>
</dbReference>
<keyword evidence="9" id="KW-1185">Reference proteome</keyword>